<feature type="compositionally biased region" description="Polar residues" evidence="2">
    <location>
        <begin position="351"/>
        <end position="365"/>
    </location>
</feature>
<evidence type="ECO:0000256" key="1">
    <source>
        <dbReference type="SAM" id="Coils"/>
    </source>
</evidence>
<dbReference type="RefSeq" id="WP_019617485.1">
    <property type="nucleotide sequence ID" value="NZ_JBHUNE010000008.1"/>
</dbReference>
<keyword evidence="1" id="KW-0175">Coiled coil</keyword>
<accession>A0ABW5UYZ8</accession>
<organism evidence="3 4">
    <name type="scientific">Gulosibacter faecalis</name>
    <dbReference type="NCBI Taxonomy" id="272240"/>
    <lineage>
        <taxon>Bacteria</taxon>
        <taxon>Bacillati</taxon>
        <taxon>Actinomycetota</taxon>
        <taxon>Actinomycetes</taxon>
        <taxon>Micrococcales</taxon>
        <taxon>Microbacteriaceae</taxon>
        <taxon>Gulosibacter</taxon>
    </lineage>
</organism>
<dbReference type="InterPro" id="IPR007139">
    <property type="entry name" value="DUF349"/>
</dbReference>
<evidence type="ECO:0000256" key="2">
    <source>
        <dbReference type="SAM" id="MobiDB-lite"/>
    </source>
</evidence>
<proteinExistence type="predicted"/>
<evidence type="ECO:0000313" key="3">
    <source>
        <dbReference type="EMBL" id="MFD2758933.1"/>
    </source>
</evidence>
<evidence type="ECO:0000313" key="4">
    <source>
        <dbReference type="Proteomes" id="UP001597492"/>
    </source>
</evidence>
<keyword evidence="4" id="KW-1185">Reference proteome</keyword>
<reference evidence="4" key="1">
    <citation type="journal article" date="2019" name="Int. J. Syst. Evol. Microbiol.">
        <title>The Global Catalogue of Microorganisms (GCM) 10K type strain sequencing project: providing services to taxonomists for standard genome sequencing and annotation.</title>
        <authorList>
            <consortium name="The Broad Institute Genomics Platform"/>
            <consortium name="The Broad Institute Genome Sequencing Center for Infectious Disease"/>
            <person name="Wu L."/>
            <person name="Ma J."/>
        </authorList>
    </citation>
    <scope>NUCLEOTIDE SEQUENCE [LARGE SCALE GENOMIC DNA]</scope>
    <source>
        <strain evidence="4">TISTR 1514</strain>
    </source>
</reference>
<feature type="coiled-coil region" evidence="1">
    <location>
        <begin position="91"/>
        <end position="118"/>
    </location>
</feature>
<dbReference type="Pfam" id="PF03993">
    <property type="entry name" value="DUF349"/>
    <property type="match status" value="3"/>
</dbReference>
<protein>
    <submittedName>
        <fullName evidence="3">DUF349 domain-containing protein</fullName>
    </submittedName>
</protein>
<feature type="region of interest" description="Disordered" evidence="2">
    <location>
        <begin position="346"/>
        <end position="367"/>
    </location>
</feature>
<comment type="caution">
    <text evidence="3">The sequence shown here is derived from an EMBL/GenBank/DDBJ whole genome shotgun (WGS) entry which is preliminary data.</text>
</comment>
<dbReference type="Proteomes" id="UP001597492">
    <property type="component" value="Unassembled WGS sequence"/>
</dbReference>
<name>A0ABW5UYZ8_9MICO</name>
<dbReference type="EMBL" id="JBHUNE010000008">
    <property type="protein sequence ID" value="MFD2758933.1"/>
    <property type="molecule type" value="Genomic_DNA"/>
</dbReference>
<sequence>MTGLPEHPFGRVEEDGSVFVTEDGQERQVGQYPDGTPQEALDYFVRKFDDLAAQVSLLEQRSRAGANSNDIARSVAALRGQLDGAAAVGDFASLRGRLDALKGEVAELSEKQQAEHREALGEALAYRETIVVEAEQLAAQDPASIQWKQTSAKVEELFARWQDHQKTGPRLPKGDANALWKRFRVARTTLDTERRKFFAHLDTEHRAARDAKQSIIERAEALAPKGADGVPEYRRLLDEWKTVGRAGRKHDDALWAKFKAAGDVLYQAKAEVDARDDEEYQENLTLKLAILDDAKPILDLTDRRQARERLNQIQDRWEAVGRVPRDRFRDVEEQLRRIEQHVRKLDDDHWANSNPEKQARQSGMASQLHEAIAQLESEVTEARASGDAKRIKEAEEALSARQAWLRAVEG</sequence>
<gene>
    <name evidence="3" type="ORF">ACFSW7_11145</name>
</gene>